<evidence type="ECO:0000313" key="6">
    <source>
        <dbReference type="EMBL" id="SMP69664.1"/>
    </source>
</evidence>
<dbReference type="InterPro" id="IPR012334">
    <property type="entry name" value="Pectin_lyas_fold"/>
</dbReference>
<evidence type="ECO:0000313" key="7">
    <source>
        <dbReference type="Proteomes" id="UP001158067"/>
    </source>
</evidence>
<feature type="compositionally biased region" description="Polar residues" evidence="4">
    <location>
        <begin position="1"/>
        <end position="10"/>
    </location>
</feature>
<evidence type="ECO:0000259" key="5">
    <source>
        <dbReference type="PROSITE" id="PS50933"/>
    </source>
</evidence>
<dbReference type="EMBL" id="FXUG01000012">
    <property type="protein sequence ID" value="SMP69664.1"/>
    <property type="molecule type" value="Genomic_DNA"/>
</dbReference>
<feature type="compositionally biased region" description="Gly residues" evidence="4">
    <location>
        <begin position="744"/>
        <end position="754"/>
    </location>
</feature>
<gene>
    <name evidence="6" type="ORF">SAMN06265222_11280</name>
</gene>
<dbReference type="InterPro" id="IPR003644">
    <property type="entry name" value="Calx_beta"/>
</dbReference>
<dbReference type="InterPro" id="IPR002105">
    <property type="entry name" value="Dockerin_1_rpt"/>
</dbReference>
<evidence type="ECO:0000256" key="4">
    <source>
        <dbReference type="SAM" id="MobiDB-lite"/>
    </source>
</evidence>
<dbReference type="InterPro" id="IPR010895">
    <property type="entry name" value="CHRD"/>
</dbReference>
<dbReference type="RefSeq" id="WP_283434216.1">
    <property type="nucleotide sequence ID" value="NZ_FXUG01000012.1"/>
</dbReference>
<keyword evidence="3" id="KW-0106">Calcium</keyword>
<dbReference type="InterPro" id="IPR059226">
    <property type="entry name" value="Choice_anch_Q_dom"/>
</dbReference>
<dbReference type="PANTHER" id="PTHR34720">
    <property type="entry name" value="MICROCYSTIN DEPENDENT PROTEIN"/>
    <property type="match status" value="1"/>
</dbReference>
<dbReference type="SMART" id="SM00710">
    <property type="entry name" value="PbH1"/>
    <property type="match status" value="16"/>
</dbReference>
<dbReference type="InterPro" id="IPR011050">
    <property type="entry name" value="Pectin_lyase_fold/virulence"/>
</dbReference>
<comment type="caution">
    <text evidence="6">The sequence shown here is derived from an EMBL/GenBank/DDBJ whole genome shotgun (WGS) entry which is preliminary data.</text>
</comment>
<evidence type="ECO:0000256" key="3">
    <source>
        <dbReference type="ARBA" id="ARBA00022837"/>
    </source>
</evidence>
<organism evidence="6 7">
    <name type="scientific">Neorhodopirellula lusitana</name>
    <dbReference type="NCBI Taxonomy" id="445327"/>
    <lineage>
        <taxon>Bacteria</taxon>
        <taxon>Pseudomonadati</taxon>
        <taxon>Planctomycetota</taxon>
        <taxon>Planctomycetia</taxon>
        <taxon>Pirellulales</taxon>
        <taxon>Pirellulaceae</taxon>
        <taxon>Neorhodopirellula</taxon>
    </lineage>
</organism>
<feature type="compositionally biased region" description="Basic residues" evidence="4">
    <location>
        <begin position="14"/>
        <end position="33"/>
    </location>
</feature>
<dbReference type="InterPro" id="IPR038081">
    <property type="entry name" value="CalX-like_sf"/>
</dbReference>
<evidence type="ECO:0000256" key="1">
    <source>
        <dbReference type="ARBA" id="ARBA00022729"/>
    </source>
</evidence>
<feature type="region of interest" description="Disordered" evidence="4">
    <location>
        <begin position="1"/>
        <end position="34"/>
    </location>
</feature>
<dbReference type="SUPFAM" id="SSF141072">
    <property type="entry name" value="CalX-like"/>
    <property type="match status" value="1"/>
</dbReference>
<feature type="region of interest" description="Disordered" evidence="4">
    <location>
        <begin position="735"/>
        <end position="754"/>
    </location>
</feature>
<dbReference type="Proteomes" id="UP001158067">
    <property type="component" value="Unassembled WGS sequence"/>
</dbReference>
<dbReference type="Gene3D" id="2.160.20.10">
    <property type="entry name" value="Single-stranded right-handed beta-helix, Pectin lyase-like"/>
    <property type="match status" value="1"/>
</dbReference>
<reference evidence="6 7" key="1">
    <citation type="submission" date="2017-05" db="EMBL/GenBank/DDBJ databases">
        <authorList>
            <person name="Varghese N."/>
            <person name="Submissions S."/>
        </authorList>
    </citation>
    <scope>NUCLEOTIDE SEQUENCE [LARGE SCALE GENOMIC DNA]</scope>
    <source>
        <strain evidence="6 7">DSM 25457</strain>
    </source>
</reference>
<dbReference type="PANTHER" id="PTHR34720:SF9">
    <property type="entry name" value="BLR4714 PROTEIN"/>
    <property type="match status" value="1"/>
</dbReference>
<dbReference type="Pfam" id="PF00404">
    <property type="entry name" value="Dockerin_1"/>
    <property type="match status" value="1"/>
</dbReference>
<dbReference type="Gene3D" id="2.60.40.2030">
    <property type="match status" value="1"/>
</dbReference>
<keyword evidence="7" id="KW-1185">Reference proteome</keyword>
<dbReference type="InterPro" id="IPR006626">
    <property type="entry name" value="PbH1"/>
</dbReference>
<dbReference type="NCBIfam" id="NF041518">
    <property type="entry name" value="choice_anch_Q"/>
    <property type="match status" value="1"/>
</dbReference>
<dbReference type="Pfam" id="PF03160">
    <property type="entry name" value="Calx-beta"/>
    <property type="match status" value="1"/>
</dbReference>
<accession>A0ABY1QFC2</accession>
<proteinExistence type="predicted"/>
<name>A0ABY1QFC2_9BACT</name>
<dbReference type="SMART" id="SM00237">
    <property type="entry name" value="Calx_beta"/>
    <property type="match status" value="1"/>
</dbReference>
<dbReference type="SUPFAM" id="SSF51126">
    <property type="entry name" value="Pectin lyase-like"/>
    <property type="match status" value="4"/>
</dbReference>
<keyword evidence="2" id="KW-0677">Repeat</keyword>
<protein>
    <submittedName>
        <fullName evidence="6">Dockerin type I repeat-containing protein</fullName>
    </submittedName>
</protein>
<dbReference type="PROSITE" id="PS50933">
    <property type="entry name" value="CHRD"/>
    <property type="match status" value="1"/>
</dbReference>
<feature type="domain" description="CHRD" evidence="5">
    <location>
        <begin position="224"/>
        <end position="359"/>
    </location>
</feature>
<dbReference type="Pfam" id="PF07452">
    <property type="entry name" value="CHRD"/>
    <property type="match status" value="1"/>
</dbReference>
<sequence>MFGLSDTSLFANRPTRKPQRSSTRKSSSRRRRSTISQLIGERLEDRRVLASYIVNTAADVVAEDGMVSLREAILSANNNAAENADTVAGDSGATITDTIEFAEGLTTITLGSELAISDSVAISLGDSTSQTISGGNASRIFSIVANGETGAATSVSISGLTLSDGIADSGGAIFVSTGQTLSLDSVTLTDNVATGSGPDAGGGALFNDGGIVTVVDSTISGNTAAASASVALTGAEEVPMVSTTTSGDATFVYDAATNTFSIDLLVTGLEVADESDDIPLVTGAHLHLGEVGANGDVIVNLDAANFTTEDDGGIRLQLTDAAFPAENVADLIAGGLYINVHSDANPSGEVRGQLVFPTTMGSGGGLFNRGGSLSVTNSTIANNVASRAGGGIESAGGNLTLTGVDLTDNVAGPEGFASPGNGGGLHISGMGDVTITNGIVSGNTAAREGGGLWNSVGIMTIDGTTITGNTASGDAADDGGGGVFNNGGTLTVSNATITGNAADGTLGSGGGIFSTAGDVTVGSTQIGGANAAVGNTANRAGGGIEVVDGKVTLNFGTDVSSNHAGINGGGLHSTGAAVVTSNLAIFASNTADSEGGGLWNSSTGTLDINGGAISSNVASGDESDNGGGGVFNDGGSVTIDDAAIALNVADGTAGSGGGILNDGGSLTIGGVTNIANNRANRAGGGIEATAGSTTILTGVKLDSNNAGVSPATAAPGNGGGLHISGSGNATITGGTVDNNTAASEGGGLWNGGGTMTVDGTSISGNVASGDDADNGGGGIFNNGGELIVVSAIITGNVADGTSGSGGGSLNLGTASFVNTTISGNTANRAGGGVEVTSGSTTTFQSVTLNFNVAGPADTAAPGNGGGLHISGNGVVSIADTTVDGNTAANEGGGLWNSPAGTLDVLRSTVSNNSSGDGGGIFNQGTTGDITVTNSTIAGNTASVAGGGIASEGANVTLTSVTIADNTAATGGGVSAGTSVVTAINSLIADNHATTSPDLDGTLTSNGNNLIGDTTGTTLIGSDASDVLDMDPLLAALADNGGPTQTIALLTGSPALDAGVAAGLMTDQRGIARPQGPAIDIGAFESDLAATEDPTTLSIAPTTADQNEGDSGATAFTFTITRGGNTQGETTVQYTVSGTGSSPAAQTDFDGGVFPTGTVSFADGEVTQLLTINVLGDNGIEQDERFSVTLSNPSGDTTIATAVANGTILDDDFVEIQTNIFVPRFIARPHVIPGNNAPTAIIFQAVSSTIVTVTPVATASASETFRILDGNTNPISSFTNGVATATIEAGELYAVVFEAQTSQRIYTIRSSAGEDALLNTSPTNIFQPTDTNGSGETTAVDALQVINELNRQDSVGEGEPLLSAASNFLDVNRDAKVSPLDALTVINHLNSQNRTPSSSEGELVVAPALETNPGSSSLVMTTDEGALDAFFAEDELPQNPVSFETLAPSPTLVATEAQTDSIFNDQEYSNSSLDAELSVDIELLASGS</sequence>
<evidence type="ECO:0000256" key="2">
    <source>
        <dbReference type="ARBA" id="ARBA00022737"/>
    </source>
</evidence>
<keyword evidence="1" id="KW-0732">Signal</keyword>
<dbReference type="SMART" id="SM00754">
    <property type="entry name" value="CHRD"/>
    <property type="match status" value="1"/>
</dbReference>